<reference evidence="1 2" key="1">
    <citation type="submission" date="2016-04" db="EMBL/GenBank/DDBJ databases">
        <title>Draft genome sequence of Janthinobacterium psychrotolerans sp. nov., isolated from freshwater sediments in Denmark.</title>
        <authorList>
            <person name="Gong X."/>
            <person name="Skrivergaard S."/>
            <person name="Korsgaard B.S."/>
            <person name="Schreiber L."/>
            <person name="Marshall I.P."/>
            <person name="Finster K."/>
            <person name="Schramm A."/>
        </authorList>
    </citation>
    <scope>NUCLEOTIDE SEQUENCE [LARGE SCALE GENOMIC DNA]</scope>
    <source>
        <strain evidence="1 2">S3-2</strain>
    </source>
</reference>
<evidence type="ECO:0000313" key="1">
    <source>
        <dbReference type="EMBL" id="OBV39400.1"/>
    </source>
</evidence>
<dbReference type="Proteomes" id="UP000092713">
    <property type="component" value="Unassembled WGS sequence"/>
</dbReference>
<keyword evidence="2" id="KW-1185">Reference proteome</keyword>
<dbReference type="RefSeq" id="WP_065308151.1">
    <property type="nucleotide sequence ID" value="NZ_LOCQ01000054.1"/>
</dbReference>
<name>A0A1A7C3V0_9BURK</name>
<dbReference type="STRING" id="1747903.ASR47_1009215"/>
<sequence length="246" mass="26633">MTATFDDVVRAIRASQSIPGHVMITGATLLEDELGITGDDGCDLLADLERSFAISFAGSDGSLREAFGLDQDQFLFHGEGWNPLALFRKENVKPLTVGQLHQVIVARQGWTSPAQLLALAAFYRDAQHHPGAISDALFVDTVSRAHWPGNCQDCAQASLAIVAHGCVLRPHLTRELIALPVAALLAAGLDSGEAIIAWGTACAASTQPYVAFTPEGRRWMERQWPGLSVMLAEEYAQQWQALLQDD</sequence>
<evidence type="ECO:0000313" key="2">
    <source>
        <dbReference type="Proteomes" id="UP000092713"/>
    </source>
</evidence>
<proteinExistence type="predicted"/>
<organism evidence="1 2">
    <name type="scientific">Janthinobacterium psychrotolerans</name>
    <dbReference type="NCBI Taxonomy" id="1747903"/>
    <lineage>
        <taxon>Bacteria</taxon>
        <taxon>Pseudomonadati</taxon>
        <taxon>Pseudomonadota</taxon>
        <taxon>Betaproteobacteria</taxon>
        <taxon>Burkholderiales</taxon>
        <taxon>Oxalobacteraceae</taxon>
        <taxon>Janthinobacterium</taxon>
    </lineage>
</organism>
<dbReference type="EMBL" id="LOCQ01000054">
    <property type="protein sequence ID" value="OBV39400.1"/>
    <property type="molecule type" value="Genomic_DNA"/>
</dbReference>
<protein>
    <submittedName>
        <fullName evidence="1">Uncharacterized protein</fullName>
    </submittedName>
</protein>
<accession>A0A1A7C3V0</accession>
<comment type="caution">
    <text evidence="1">The sequence shown here is derived from an EMBL/GenBank/DDBJ whole genome shotgun (WGS) entry which is preliminary data.</text>
</comment>
<dbReference type="OrthoDB" id="8707944at2"/>
<dbReference type="AlphaFoldDB" id="A0A1A7C3V0"/>
<gene>
    <name evidence="1" type="ORF">ASR47_1009215</name>
</gene>